<feature type="coiled-coil region" evidence="3">
    <location>
        <begin position="73"/>
        <end position="285"/>
    </location>
</feature>
<dbReference type="OrthoDB" id="2142683at2759"/>
<protein>
    <submittedName>
        <fullName evidence="7">C-type lectin domain family 10 member A-like isoform X1</fullName>
    </submittedName>
</protein>
<dbReference type="PROSITE" id="PS50041">
    <property type="entry name" value="C_TYPE_LECTIN_2"/>
    <property type="match status" value="1"/>
</dbReference>
<dbReference type="InterPro" id="IPR050111">
    <property type="entry name" value="C-type_lectin/snaclec_domain"/>
</dbReference>
<dbReference type="InterPro" id="IPR018378">
    <property type="entry name" value="C-type_lectin_CS"/>
</dbReference>
<dbReference type="InterPro" id="IPR016186">
    <property type="entry name" value="C-type_lectin-like/link_sf"/>
</dbReference>
<feature type="transmembrane region" description="Helical" evidence="4">
    <location>
        <begin position="43"/>
        <end position="64"/>
    </location>
</feature>
<sequence length="449" mass="50405">MAEFMHIQDSRHSSQNNLFCVLNEDINKKPSHKLKGRFWNKKFCFLLMCGTVILFMALLITVSVKLQHQYSKVTEVENEVANLTSSLALLSSNQQDTSRHQNSKLTEVENEVANLTSSLALLSSNQQDTLQHQNSKLTEVENEVANLTSSLALLSSNQQDTLQHQNSKLTEVENEVANLTSSLALLSSNQKDTLQHQNSKLTEVENEVANLTSSLALLSSNQKDTLQHQNSKLTEVENEVANLTSSLALLSSNQQETLQHQNSKLTEVENEVANLTSSLALLSSNQQDTYDRFMEMVGELKADLDSRITNLTQHKPVLSCKAGWQPFLSNCYEFSSQKLSWQKARSYCSGKGTLMLILGNDSREWDFIVQHAVRSSESYWIGLTDMITGHWRWVDGTPYTMNSSQWEPGEPNNWRGEEDCGELTASGKLNDGNCSKNFRFICKAPASEN</sequence>
<keyword evidence="3" id="KW-0175">Coiled coil</keyword>
<gene>
    <name evidence="7" type="primary">LOC113077658</name>
</gene>
<dbReference type="InterPro" id="IPR016187">
    <property type="entry name" value="CTDL_fold"/>
</dbReference>
<dbReference type="AlphaFoldDB" id="A0A6P6N922"/>
<organism evidence="6 7">
    <name type="scientific">Carassius auratus</name>
    <name type="common">Goldfish</name>
    <dbReference type="NCBI Taxonomy" id="7957"/>
    <lineage>
        <taxon>Eukaryota</taxon>
        <taxon>Metazoa</taxon>
        <taxon>Chordata</taxon>
        <taxon>Craniata</taxon>
        <taxon>Vertebrata</taxon>
        <taxon>Euteleostomi</taxon>
        <taxon>Actinopterygii</taxon>
        <taxon>Neopterygii</taxon>
        <taxon>Teleostei</taxon>
        <taxon>Ostariophysi</taxon>
        <taxon>Cypriniformes</taxon>
        <taxon>Cyprinidae</taxon>
        <taxon>Cyprininae</taxon>
        <taxon>Carassius</taxon>
    </lineage>
</organism>
<evidence type="ECO:0000259" key="5">
    <source>
        <dbReference type="PROSITE" id="PS50041"/>
    </source>
</evidence>
<dbReference type="Gene3D" id="3.10.100.10">
    <property type="entry name" value="Mannose-Binding Protein A, subunit A"/>
    <property type="match status" value="1"/>
</dbReference>
<keyword evidence="4" id="KW-0812">Transmembrane</keyword>
<name>A0A6P6N922_CARAU</name>
<evidence type="ECO:0000256" key="3">
    <source>
        <dbReference type="SAM" id="Coils"/>
    </source>
</evidence>
<dbReference type="InterPro" id="IPR033989">
    <property type="entry name" value="CD209-like_CTLD"/>
</dbReference>
<dbReference type="RefSeq" id="XP_026105755.1">
    <property type="nucleotide sequence ID" value="XM_026249970.1"/>
</dbReference>
<dbReference type="InterPro" id="IPR001304">
    <property type="entry name" value="C-type_lectin-like"/>
</dbReference>
<proteinExistence type="predicted"/>
<dbReference type="CDD" id="cd03590">
    <property type="entry name" value="CLECT_DC-SIGN_like"/>
    <property type="match status" value="1"/>
</dbReference>
<keyword evidence="4" id="KW-0472">Membrane</keyword>
<reference evidence="7" key="1">
    <citation type="submission" date="2025-08" db="UniProtKB">
        <authorList>
            <consortium name="RefSeq"/>
        </authorList>
    </citation>
    <scope>IDENTIFICATION</scope>
    <source>
        <strain evidence="7">Wakin</strain>
        <tissue evidence="7">Muscle</tissue>
    </source>
</reference>
<evidence type="ECO:0000313" key="6">
    <source>
        <dbReference type="Proteomes" id="UP000515129"/>
    </source>
</evidence>
<dbReference type="KEGG" id="caua:113077658"/>
<dbReference type="SUPFAM" id="SSF56436">
    <property type="entry name" value="C-type lectin-like"/>
    <property type="match status" value="1"/>
</dbReference>
<keyword evidence="4" id="KW-1133">Transmembrane helix</keyword>
<keyword evidence="1" id="KW-0430">Lectin</keyword>
<evidence type="ECO:0000313" key="7">
    <source>
        <dbReference type="RefSeq" id="XP_026105755.1"/>
    </source>
</evidence>
<evidence type="ECO:0000256" key="2">
    <source>
        <dbReference type="ARBA" id="ARBA00023157"/>
    </source>
</evidence>
<dbReference type="SMART" id="SM00034">
    <property type="entry name" value="CLECT"/>
    <property type="match status" value="1"/>
</dbReference>
<dbReference type="GeneID" id="113077658"/>
<accession>A0A6P6N922</accession>
<evidence type="ECO:0000256" key="4">
    <source>
        <dbReference type="SAM" id="Phobius"/>
    </source>
</evidence>
<dbReference type="Pfam" id="PF00059">
    <property type="entry name" value="Lectin_C"/>
    <property type="match status" value="1"/>
</dbReference>
<dbReference type="Proteomes" id="UP000515129">
    <property type="component" value="Chromosome 5"/>
</dbReference>
<keyword evidence="2" id="KW-1015">Disulfide bond</keyword>
<keyword evidence="6" id="KW-1185">Reference proteome</keyword>
<dbReference type="GO" id="GO:0030246">
    <property type="term" value="F:carbohydrate binding"/>
    <property type="evidence" value="ECO:0007669"/>
    <property type="project" value="UniProtKB-KW"/>
</dbReference>
<evidence type="ECO:0000256" key="1">
    <source>
        <dbReference type="ARBA" id="ARBA00022734"/>
    </source>
</evidence>
<dbReference type="PROSITE" id="PS00615">
    <property type="entry name" value="C_TYPE_LECTIN_1"/>
    <property type="match status" value="1"/>
</dbReference>
<feature type="domain" description="C-type lectin" evidence="5">
    <location>
        <begin position="327"/>
        <end position="443"/>
    </location>
</feature>
<dbReference type="PANTHER" id="PTHR22803">
    <property type="entry name" value="MANNOSE, PHOSPHOLIPASE, LECTIN RECEPTOR RELATED"/>
    <property type="match status" value="1"/>
</dbReference>